<dbReference type="SUPFAM" id="SSF100895">
    <property type="entry name" value="Kazal-type serine protease inhibitors"/>
    <property type="match status" value="1"/>
</dbReference>
<protein>
    <recommendedName>
        <fullName evidence="4">Kazal-like domain-containing protein</fullName>
    </recommendedName>
</protein>
<name>A0A4P2Q3N5_SORCE</name>
<dbReference type="OrthoDB" id="5514816at2"/>
<dbReference type="RefSeq" id="WP_129349487.1">
    <property type="nucleotide sequence ID" value="NZ_CP012670.1"/>
</dbReference>
<organism evidence="2 3">
    <name type="scientific">Sorangium cellulosum</name>
    <name type="common">Polyangium cellulosum</name>
    <dbReference type="NCBI Taxonomy" id="56"/>
    <lineage>
        <taxon>Bacteria</taxon>
        <taxon>Pseudomonadati</taxon>
        <taxon>Myxococcota</taxon>
        <taxon>Polyangia</taxon>
        <taxon>Polyangiales</taxon>
        <taxon>Polyangiaceae</taxon>
        <taxon>Sorangium</taxon>
    </lineage>
</organism>
<dbReference type="InterPro" id="IPR036058">
    <property type="entry name" value="Kazal_dom_sf"/>
</dbReference>
<evidence type="ECO:0000313" key="2">
    <source>
        <dbReference type="EMBL" id="AUX23944.1"/>
    </source>
</evidence>
<dbReference type="Gene3D" id="3.30.60.30">
    <property type="match status" value="1"/>
</dbReference>
<dbReference type="AlphaFoldDB" id="A0A4P2Q3N5"/>
<dbReference type="Proteomes" id="UP000295781">
    <property type="component" value="Chromosome"/>
</dbReference>
<evidence type="ECO:0000313" key="3">
    <source>
        <dbReference type="Proteomes" id="UP000295781"/>
    </source>
</evidence>
<dbReference type="PROSITE" id="PS51257">
    <property type="entry name" value="PROKAR_LIPOPROTEIN"/>
    <property type="match status" value="1"/>
</dbReference>
<evidence type="ECO:0000256" key="1">
    <source>
        <dbReference type="SAM" id="SignalP"/>
    </source>
</evidence>
<proteinExistence type="predicted"/>
<gene>
    <name evidence="2" type="ORF">SOCEGT47_044750</name>
</gene>
<feature type="chain" id="PRO_5020445755" description="Kazal-like domain-containing protein" evidence="1">
    <location>
        <begin position="20"/>
        <end position="247"/>
    </location>
</feature>
<accession>A0A4P2Q3N5</accession>
<sequence length="247" mass="25477">MNRALLGSLLLGFLIAACGNTDDPSPGSGGAPGEGAGGEGGGAPVACGGSEEATCGEGELCEHPDGRCGAGAEQGQCVARPAPRSCPERCTPVCGCDSKVYCNECLAHAAGVNVSNETTCIHAYYETGGSDALSLYKADVEDNRCTRIVLVSPHENEPNEDVALPVSWGVSRLNFTGRAVDCGFPFPDDARLLSADVDRLDGSVSWDDSPTVGIPCTLDVDITITFADGVEDHHLRATSVPIYNGCL</sequence>
<evidence type="ECO:0008006" key="4">
    <source>
        <dbReference type="Google" id="ProtNLM"/>
    </source>
</evidence>
<dbReference type="EMBL" id="CP012670">
    <property type="protein sequence ID" value="AUX23944.1"/>
    <property type="molecule type" value="Genomic_DNA"/>
</dbReference>
<feature type="signal peptide" evidence="1">
    <location>
        <begin position="1"/>
        <end position="19"/>
    </location>
</feature>
<keyword evidence="1" id="KW-0732">Signal</keyword>
<reference evidence="2 3" key="1">
    <citation type="submission" date="2015-09" db="EMBL/GenBank/DDBJ databases">
        <title>Sorangium comparison.</title>
        <authorList>
            <person name="Zaburannyi N."/>
            <person name="Bunk B."/>
            <person name="Overmann J."/>
            <person name="Mueller R."/>
        </authorList>
    </citation>
    <scope>NUCLEOTIDE SEQUENCE [LARGE SCALE GENOMIC DNA]</scope>
    <source>
        <strain evidence="2 3">So ceGT47</strain>
    </source>
</reference>